<gene>
    <name evidence="1" type="ORF">S12H4_62872</name>
</gene>
<reference evidence="1" key="1">
    <citation type="journal article" date="2014" name="Front. Microbiol.">
        <title>High frequency of phylogenetically diverse reductive dehalogenase-homologous genes in deep subseafloor sedimentary metagenomes.</title>
        <authorList>
            <person name="Kawai M."/>
            <person name="Futagami T."/>
            <person name="Toyoda A."/>
            <person name="Takaki Y."/>
            <person name="Nishi S."/>
            <person name="Hori S."/>
            <person name="Arai W."/>
            <person name="Tsubouchi T."/>
            <person name="Morono Y."/>
            <person name="Uchiyama I."/>
            <person name="Ito T."/>
            <person name="Fujiyama A."/>
            <person name="Inagaki F."/>
            <person name="Takami H."/>
        </authorList>
    </citation>
    <scope>NUCLEOTIDE SEQUENCE</scope>
    <source>
        <strain evidence="1">Expedition CK06-06</strain>
    </source>
</reference>
<organism evidence="1">
    <name type="scientific">marine sediment metagenome</name>
    <dbReference type="NCBI Taxonomy" id="412755"/>
    <lineage>
        <taxon>unclassified sequences</taxon>
        <taxon>metagenomes</taxon>
        <taxon>ecological metagenomes</taxon>
    </lineage>
</organism>
<sequence length="64" mass="6931">RAELENLVAGGTLEDLPSVAGKLKIQLRTPAPETVLIADFGGPGKHRIHLKQDTIKVIQENLGY</sequence>
<name>X1UXJ2_9ZZZZ</name>
<feature type="non-terminal residue" evidence="1">
    <location>
        <position position="1"/>
    </location>
</feature>
<dbReference type="EMBL" id="BARW01042414">
    <property type="protein sequence ID" value="GAJ22184.1"/>
    <property type="molecule type" value="Genomic_DNA"/>
</dbReference>
<dbReference type="AlphaFoldDB" id="X1UXJ2"/>
<protein>
    <submittedName>
        <fullName evidence="1">Uncharacterized protein</fullName>
    </submittedName>
</protein>
<evidence type="ECO:0000313" key="1">
    <source>
        <dbReference type="EMBL" id="GAJ22184.1"/>
    </source>
</evidence>
<accession>X1UXJ2</accession>
<proteinExistence type="predicted"/>
<comment type="caution">
    <text evidence="1">The sequence shown here is derived from an EMBL/GenBank/DDBJ whole genome shotgun (WGS) entry which is preliminary data.</text>
</comment>
<feature type="non-terminal residue" evidence="1">
    <location>
        <position position="64"/>
    </location>
</feature>